<feature type="chain" id="PRO_5046022213" evidence="1">
    <location>
        <begin position="25"/>
        <end position="121"/>
    </location>
</feature>
<organism evidence="2 3">
    <name type="scientific">Amnibacterium soli</name>
    <dbReference type="NCBI Taxonomy" id="1282736"/>
    <lineage>
        <taxon>Bacteria</taxon>
        <taxon>Bacillati</taxon>
        <taxon>Actinomycetota</taxon>
        <taxon>Actinomycetes</taxon>
        <taxon>Micrococcales</taxon>
        <taxon>Microbacteriaceae</taxon>
        <taxon>Amnibacterium</taxon>
    </lineage>
</organism>
<dbReference type="EMBL" id="BAABLP010000002">
    <property type="protein sequence ID" value="GAA4744534.1"/>
    <property type="molecule type" value="Genomic_DNA"/>
</dbReference>
<evidence type="ECO:0000313" key="3">
    <source>
        <dbReference type="Proteomes" id="UP001500121"/>
    </source>
</evidence>
<dbReference type="Proteomes" id="UP001500121">
    <property type="component" value="Unassembled WGS sequence"/>
</dbReference>
<sequence>MQLHPAHLVAAVLVAVSAATSVGAAGAPTPVADQHVSRFVAYQTCQARMWEWTAENASEGTAVGSFRHHYRAKDVWRVKGGWHVQVGGTRGERATATNGVADCVIGGTNAQPKLVSYTFPR</sequence>
<protein>
    <submittedName>
        <fullName evidence="2">Uncharacterized protein</fullName>
    </submittedName>
</protein>
<evidence type="ECO:0000256" key="1">
    <source>
        <dbReference type="SAM" id="SignalP"/>
    </source>
</evidence>
<comment type="caution">
    <text evidence="2">The sequence shown here is derived from an EMBL/GenBank/DDBJ whole genome shotgun (WGS) entry which is preliminary data.</text>
</comment>
<gene>
    <name evidence="2" type="ORF">GCM10025783_15280</name>
</gene>
<keyword evidence="3" id="KW-1185">Reference proteome</keyword>
<evidence type="ECO:0000313" key="2">
    <source>
        <dbReference type="EMBL" id="GAA4744534.1"/>
    </source>
</evidence>
<accession>A0ABP8Z2D5</accession>
<keyword evidence="1" id="KW-0732">Signal</keyword>
<feature type="signal peptide" evidence="1">
    <location>
        <begin position="1"/>
        <end position="24"/>
    </location>
</feature>
<dbReference type="RefSeq" id="WP_345480470.1">
    <property type="nucleotide sequence ID" value="NZ_BAABLP010000002.1"/>
</dbReference>
<proteinExistence type="predicted"/>
<name>A0ABP8Z2D5_9MICO</name>
<reference evidence="3" key="1">
    <citation type="journal article" date="2019" name="Int. J. Syst. Evol. Microbiol.">
        <title>The Global Catalogue of Microorganisms (GCM) 10K type strain sequencing project: providing services to taxonomists for standard genome sequencing and annotation.</title>
        <authorList>
            <consortium name="The Broad Institute Genomics Platform"/>
            <consortium name="The Broad Institute Genome Sequencing Center for Infectious Disease"/>
            <person name="Wu L."/>
            <person name="Ma J."/>
        </authorList>
    </citation>
    <scope>NUCLEOTIDE SEQUENCE [LARGE SCALE GENOMIC DNA]</scope>
    <source>
        <strain evidence="3">JCM 19015</strain>
    </source>
</reference>